<evidence type="ECO:0008006" key="4">
    <source>
        <dbReference type="Google" id="ProtNLM"/>
    </source>
</evidence>
<evidence type="ECO:0000313" key="2">
    <source>
        <dbReference type="EMBL" id="OIN57112.1"/>
    </source>
</evidence>
<proteinExistence type="predicted"/>
<dbReference type="AlphaFoldDB" id="A0A1S2VEH3"/>
<accession>A0A1S2VEH3</accession>
<gene>
    <name evidence="2" type="ORF">BLX24_21390</name>
</gene>
<dbReference type="Proteomes" id="UP000181790">
    <property type="component" value="Unassembled WGS sequence"/>
</dbReference>
<keyword evidence="3" id="KW-1185">Reference proteome</keyword>
<dbReference type="EMBL" id="MORL01000015">
    <property type="protein sequence ID" value="OIN57112.1"/>
    <property type="molecule type" value="Genomic_DNA"/>
</dbReference>
<evidence type="ECO:0000256" key="1">
    <source>
        <dbReference type="SAM" id="MobiDB-lite"/>
    </source>
</evidence>
<feature type="compositionally biased region" description="Polar residues" evidence="1">
    <location>
        <begin position="50"/>
        <end position="62"/>
    </location>
</feature>
<evidence type="ECO:0000313" key="3">
    <source>
        <dbReference type="Proteomes" id="UP000181790"/>
    </source>
</evidence>
<feature type="region of interest" description="Disordered" evidence="1">
    <location>
        <begin position="44"/>
        <end position="66"/>
    </location>
</feature>
<reference evidence="2 3" key="1">
    <citation type="submission" date="2016-10" db="EMBL/GenBank/DDBJ databases">
        <title>Arsenicibacter rosenii gen. nov., sp. nov., an efficient arsenic-methylating bacterium isolated from an arsenic-contaminated paddy soil.</title>
        <authorList>
            <person name="Huang K."/>
        </authorList>
    </citation>
    <scope>NUCLEOTIDE SEQUENCE [LARGE SCALE GENOMIC DNA]</scope>
    <source>
        <strain evidence="2 3">SM-1</strain>
    </source>
</reference>
<comment type="caution">
    <text evidence="2">The sequence shown here is derived from an EMBL/GenBank/DDBJ whole genome shotgun (WGS) entry which is preliminary data.</text>
</comment>
<name>A0A1S2VEH3_9BACT</name>
<organism evidence="2 3">
    <name type="scientific">Arsenicibacter rosenii</name>
    <dbReference type="NCBI Taxonomy" id="1750698"/>
    <lineage>
        <taxon>Bacteria</taxon>
        <taxon>Pseudomonadati</taxon>
        <taxon>Bacteroidota</taxon>
        <taxon>Cytophagia</taxon>
        <taxon>Cytophagales</taxon>
        <taxon>Spirosomataceae</taxon>
        <taxon>Arsenicibacter</taxon>
    </lineage>
</organism>
<protein>
    <recommendedName>
        <fullName evidence="4">Outer membrane protein beta-barrel domain-containing protein</fullName>
    </recommendedName>
</protein>
<sequence>MAGGTGAAERGGLITVRPWMRWSAAASAAVLLLSLGWWALNTGTGEKPALSSTKTTGTPSDQITKRPEALVAASDPAGKQKLSTMAVDNSGKMPRNVNNSSPEEQLAALQVKGSLRKPEADAATQVRVAGTYREKIQNPAEVLAGVEAGKLQKSVAFVTRRTVKEAGSETITENGAIGYEAPARMLVQAESAEEATVIASIEPLASRPLHNRMYGTQRIVWYRISDAVLEENSSQPKEHRELWASASVMPGAFNPSVSIPSSQPGVVYANYVANTRVASPTQSVNSRADLSIAYQLSTGMKLGNRWTIETGVGYLEANSTVNSPAQTIVANLQSAMLGEIRTSNLYADALRGAVSGANSNYAQATFDKSNSFIPSNNAYSTEQVQKISNTYQFVQVPVQVGYQLRPRKRLGIAMLGGFLTNWFVKNQVDKSVTIKSGDDVYRPVTLSATTGLRFRYRPTQRWSASFAGMYQQALQNATKASVDVRTKPQTLGMSMGIDYHF</sequence>